<accession>A0A6C0IPI4</accession>
<organism evidence="1">
    <name type="scientific">viral metagenome</name>
    <dbReference type="NCBI Taxonomy" id="1070528"/>
    <lineage>
        <taxon>unclassified sequences</taxon>
        <taxon>metagenomes</taxon>
        <taxon>organismal metagenomes</taxon>
    </lineage>
</organism>
<dbReference type="AlphaFoldDB" id="A0A6C0IPI4"/>
<evidence type="ECO:0000313" key="1">
    <source>
        <dbReference type="EMBL" id="QHT95108.1"/>
    </source>
</evidence>
<sequence length="210" mass="24670">MSVLNKVKQIKSFIHGIVKTDIIEPGIVFTKPGSITYMLRGKRASSQSVSVKMGKIGEKTFKYIIENFSEYKLLQCGVQLIAKKNKKKDFDLVFEDAINKVIYFRELKANIELDTEKIIDTIKKVDGELKEWLETKYPTYNIDVGILNWSIYNRNIPQLKTKPHIKKCEKNNVKVDHIEDMFKLTDLKWEQEDWDKFWLEIGSEIDKIFE</sequence>
<proteinExistence type="predicted"/>
<protein>
    <submittedName>
        <fullName evidence="1">Uncharacterized protein</fullName>
    </submittedName>
</protein>
<name>A0A6C0IPI4_9ZZZZ</name>
<reference evidence="1" key="1">
    <citation type="journal article" date="2020" name="Nature">
        <title>Giant virus diversity and host interactions through global metagenomics.</title>
        <authorList>
            <person name="Schulz F."/>
            <person name="Roux S."/>
            <person name="Paez-Espino D."/>
            <person name="Jungbluth S."/>
            <person name="Walsh D.A."/>
            <person name="Denef V.J."/>
            <person name="McMahon K.D."/>
            <person name="Konstantinidis K.T."/>
            <person name="Eloe-Fadrosh E.A."/>
            <person name="Kyrpides N.C."/>
            <person name="Woyke T."/>
        </authorList>
    </citation>
    <scope>NUCLEOTIDE SEQUENCE</scope>
    <source>
        <strain evidence="1">GVMAG-M-3300024261-37</strain>
    </source>
</reference>
<dbReference type="EMBL" id="MN740234">
    <property type="protein sequence ID" value="QHT95108.1"/>
    <property type="molecule type" value="Genomic_DNA"/>
</dbReference>